<comment type="caution">
    <text evidence="1">The sequence shown here is derived from an EMBL/GenBank/DDBJ whole genome shotgun (WGS) entry which is preliminary data.</text>
</comment>
<name>A0A8T3VRM4_METOL</name>
<dbReference type="Proteomes" id="UP000732619">
    <property type="component" value="Unassembled WGS sequence"/>
</dbReference>
<evidence type="ECO:0000313" key="2">
    <source>
        <dbReference type="Proteomes" id="UP000732619"/>
    </source>
</evidence>
<evidence type="ECO:0000313" key="1">
    <source>
        <dbReference type="EMBL" id="MBE6512640.1"/>
    </source>
</evidence>
<sequence>MISISEEDDLRMIEEHNQKSVEELVENFAYVYVYLADGRSYTITKENSFEFKDGKFHIYDKDIEVDIVDIELIEFSD</sequence>
<proteinExistence type="predicted"/>
<protein>
    <submittedName>
        <fullName evidence="1">Uncharacterized protein</fullName>
    </submittedName>
</protein>
<gene>
    <name evidence="1" type="ORF">E7Z75_05825</name>
</gene>
<organism evidence="1 2">
    <name type="scientific">Methanobrevibacter olleyae</name>
    <dbReference type="NCBI Taxonomy" id="294671"/>
    <lineage>
        <taxon>Archaea</taxon>
        <taxon>Methanobacteriati</taxon>
        <taxon>Methanobacteriota</taxon>
        <taxon>Methanomada group</taxon>
        <taxon>Methanobacteria</taxon>
        <taxon>Methanobacteriales</taxon>
        <taxon>Methanobacteriaceae</taxon>
        <taxon>Methanobrevibacter</taxon>
    </lineage>
</organism>
<dbReference type="AlphaFoldDB" id="A0A8T3VRM4"/>
<reference evidence="1" key="1">
    <citation type="submission" date="2019-04" db="EMBL/GenBank/DDBJ databases">
        <title>Evolution of Biomass-Degrading Anaerobic Consortia Revealed by Metagenomics.</title>
        <authorList>
            <person name="Peng X."/>
        </authorList>
    </citation>
    <scope>NUCLEOTIDE SEQUENCE</scope>
    <source>
        <strain evidence="1">SIG14</strain>
    </source>
</reference>
<accession>A0A8T3VRM4</accession>
<dbReference type="EMBL" id="SUTG01000024">
    <property type="protein sequence ID" value="MBE6512640.1"/>
    <property type="molecule type" value="Genomic_DNA"/>
</dbReference>